<comment type="catalytic activity">
    <reaction evidence="15">
        <text>an alpha-D-Man-(1-&gt;3)-[alpha-D-Man-(1-&gt;6)]-beta-D-Man-(1-&gt;4)-beta-D-GlcNAc-(1-&gt;4)-alpha-D-GlcNAc-diphospho-di-trans,poly-cis-dolichol + 2 GDP-alpha-D-mannose = an alpha-D-Man-(1-&gt;2)-alpha-D-Man-(1-&gt;2)-alpha-D-Man-(1-&gt;3)-[alpha-D-Man-(1-&gt;6)]-beta-D-Man-(1-&gt;4)-beta-D-GlcNAc-(1-&gt;4)-alpha-D-GlcNAc-diphospho-di-trans,poly-cis-dolichol + 2 GDP + 2 H(+)</text>
        <dbReference type="Rhea" id="RHEA:29523"/>
        <dbReference type="Rhea" id="RHEA-COMP:19515"/>
        <dbReference type="Rhea" id="RHEA-COMP:19516"/>
        <dbReference type="ChEBI" id="CHEBI:15378"/>
        <dbReference type="ChEBI" id="CHEBI:57527"/>
        <dbReference type="ChEBI" id="CHEBI:58189"/>
        <dbReference type="ChEBI" id="CHEBI:132511"/>
        <dbReference type="ChEBI" id="CHEBI:132515"/>
        <dbReference type="EC" id="2.4.1.131"/>
    </reaction>
    <physiologicalReaction direction="left-to-right" evidence="15">
        <dbReference type="Rhea" id="RHEA:29524"/>
    </physiologicalReaction>
</comment>
<keyword evidence="9" id="KW-0812">Transmembrane</keyword>
<dbReference type="InterPro" id="IPR010989">
    <property type="entry name" value="SNARE"/>
</dbReference>
<name>A0A0G4NDB9_VERLO</name>
<dbReference type="SUPFAM" id="SSF53756">
    <property type="entry name" value="UDP-Glycosyltransferase/glycogen phosphorylase"/>
    <property type="match status" value="1"/>
</dbReference>
<comment type="pathway">
    <text evidence="2">Protein modification; protein glycosylation.</text>
</comment>
<dbReference type="Pfam" id="PF00534">
    <property type="entry name" value="Glycos_transf_1"/>
    <property type="match status" value="1"/>
</dbReference>
<evidence type="ECO:0000256" key="7">
    <source>
        <dbReference type="ARBA" id="ARBA00022676"/>
    </source>
</evidence>
<dbReference type="Proteomes" id="UP000045706">
    <property type="component" value="Unassembled WGS sequence"/>
</dbReference>
<evidence type="ECO:0000313" key="20">
    <source>
        <dbReference type="EMBL" id="CRK44482.1"/>
    </source>
</evidence>
<feature type="domain" description="T-SNARE coiled-coil homology" evidence="19">
    <location>
        <begin position="173"/>
        <end position="235"/>
    </location>
</feature>
<evidence type="ECO:0000256" key="15">
    <source>
        <dbReference type="ARBA" id="ARBA00045065"/>
    </source>
</evidence>
<dbReference type="PANTHER" id="PTHR45919:SF1">
    <property type="entry name" value="GDP-MAN:MAN(3)GLCNAC(2)-PP-DOL ALPHA-1,2-MANNOSYLTRANSFERASE"/>
    <property type="match status" value="1"/>
</dbReference>
<sequence>MSFDQLSSLESGSGRRGNYTDDPEFKQLQSELMNKLHSLRRNISKLSSDIDLLGTKRDTPRVRERVHELLEKSRELCKDIGQGVKKLQTWEDLTKQQKYDQSRVSTDFQNALQEFQDVQRRALEKERASVTAARAAHDDNADGSGAPQEGQLEQQQQQELVRLASQDEVDFQEALIIEREDEIRNIEQGVGDLNVLFRQVAQIVGEQGEQLTSIEDNIVNVRDDTHGAQVELAQASRHQKAARNKGCCLMLILLIILLISDPIAVVYPPCPVEELARDIEVSEASEAQRQKVIIYIAQFRPEKNHQLILQSFAEFLKTETEATKDVRLVLVGSVRDDIDSKRVYQLRLLVNELGIKGQVSFHLDATWEEILVWLQKAYVGVNGMWNEHFGIGCVEYQAAGVISVVHASGGPKLDINVDIDGEPTGFHASTSTEFAAGFEKALTVKDPLAFRLRAVKSAQRFTEQAFVDSWNKHLETLLAKLR</sequence>
<evidence type="ECO:0000256" key="2">
    <source>
        <dbReference type="ARBA" id="ARBA00004922"/>
    </source>
</evidence>
<dbReference type="GO" id="GO:0004377">
    <property type="term" value="F:GDP-Man:Man(3)GlcNAc(2)-PP-Dol alpha-1,2-mannosyltransferase activity"/>
    <property type="evidence" value="ECO:0007669"/>
    <property type="project" value="UniProtKB-EC"/>
</dbReference>
<evidence type="ECO:0000256" key="14">
    <source>
        <dbReference type="ARBA" id="ARBA00032515"/>
    </source>
</evidence>
<evidence type="ECO:0000256" key="5">
    <source>
        <dbReference type="ARBA" id="ARBA00012645"/>
    </source>
</evidence>
<dbReference type="SMART" id="SM00397">
    <property type="entry name" value="t_SNARE"/>
    <property type="match status" value="1"/>
</dbReference>
<gene>
    <name evidence="20" type="ORF">BN1723_006134</name>
</gene>
<feature type="region of interest" description="Disordered" evidence="18">
    <location>
        <begin position="126"/>
        <end position="157"/>
    </location>
</feature>
<evidence type="ECO:0000256" key="18">
    <source>
        <dbReference type="SAM" id="MobiDB-lite"/>
    </source>
</evidence>
<feature type="compositionally biased region" description="Low complexity" evidence="18">
    <location>
        <begin position="1"/>
        <end position="12"/>
    </location>
</feature>
<dbReference type="Pfam" id="PF05739">
    <property type="entry name" value="SNARE"/>
    <property type="match status" value="1"/>
</dbReference>
<dbReference type="AlphaFoldDB" id="A0A0G4NDB9"/>
<dbReference type="GO" id="GO:0005484">
    <property type="term" value="F:SNAP receptor activity"/>
    <property type="evidence" value="ECO:0007669"/>
    <property type="project" value="InterPro"/>
</dbReference>
<evidence type="ECO:0000256" key="3">
    <source>
        <dbReference type="ARBA" id="ARBA00009063"/>
    </source>
</evidence>
<accession>A0A0G4NDB9</accession>
<dbReference type="EC" id="2.4.1.131" evidence="5"/>
<dbReference type="PROSITE" id="PS00914">
    <property type="entry name" value="SYNTAXIN"/>
    <property type="match status" value="1"/>
</dbReference>
<evidence type="ECO:0000256" key="17">
    <source>
        <dbReference type="RuleBase" id="RU003858"/>
    </source>
</evidence>
<keyword evidence="10" id="KW-0256">Endoplasmic reticulum</keyword>
<dbReference type="SUPFAM" id="SSF47661">
    <property type="entry name" value="t-snare proteins"/>
    <property type="match status" value="1"/>
</dbReference>
<dbReference type="SMART" id="SM00503">
    <property type="entry name" value="SynN"/>
    <property type="match status" value="1"/>
</dbReference>
<dbReference type="Gene3D" id="1.20.5.110">
    <property type="match status" value="1"/>
</dbReference>
<evidence type="ECO:0000259" key="19">
    <source>
        <dbReference type="PROSITE" id="PS50192"/>
    </source>
</evidence>
<comment type="similarity">
    <text evidence="3 17">Belongs to the syntaxin family.</text>
</comment>
<evidence type="ECO:0000256" key="12">
    <source>
        <dbReference type="ARBA" id="ARBA00023136"/>
    </source>
</evidence>
<dbReference type="EMBL" id="CVQI01034051">
    <property type="protein sequence ID" value="CRK44482.1"/>
    <property type="molecule type" value="Genomic_DNA"/>
</dbReference>
<evidence type="ECO:0000256" key="13">
    <source>
        <dbReference type="ARBA" id="ARBA00032060"/>
    </source>
</evidence>
<dbReference type="GO" id="GO:0005789">
    <property type="term" value="C:endoplasmic reticulum membrane"/>
    <property type="evidence" value="ECO:0007669"/>
    <property type="project" value="UniProtKB-SubCell"/>
</dbReference>
<dbReference type="FunFam" id="1.20.5.110:FF:000059">
    <property type="entry name" value="Related to syntaxin 12"/>
    <property type="match status" value="1"/>
</dbReference>
<dbReference type="GO" id="GO:0006487">
    <property type="term" value="P:protein N-linked glycosylation"/>
    <property type="evidence" value="ECO:0007669"/>
    <property type="project" value="TreeGrafter"/>
</dbReference>
<feature type="region of interest" description="Disordered" evidence="18">
    <location>
        <begin position="1"/>
        <end position="24"/>
    </location>
</feature>
<keyword evidence="8" id="KW-0808">Transferase</keyword>
<dbReference type="InterPro" id="IPR000727">
    <property type="entry name" value="T_SNARE_dom"/>
</dbReference>
<evidence type="ECO:0000256" key="11">
    <source>
        <dbReference type="ARBA" id="ARBA00022989"/>
    </source>
</evidence>
<comment type="similarity">
    <text evidence="4">Belongs to the glycosyltransferase group 1 family. Glycosyltransferase 4 subfamily.</text>
</comment>
<evidence type="ECO:0000256" key="10">
    <source>
        <dbReference type="ARBA" id="ARBA00022824"/>
    </source>
</evidence>
<comment type="function">
    <text evidence="16">GDP-Man:Man(3)GlcNAc(2)-PP-Dol alpha-1,2-mannosyltransferase that operates in the biosynthetic pathway of dolichol-linked oligosaccharides, the glycan precursors employed in protein asparagine (N)-glycosylation. The assembly of dolichol-linked oligosaccharides begins on the cytosolic side of the endoplasmic reticulum membrane and finishes in its lumen. The sequential addition of sugars to dolichol pyrophosphate produces dolichol-linked oligosaccharides containing fourteen sugars, including two GlcNAcs, nine mannoses and three glucoses. Once assembled, the oligosaccharide is transferred from the lipid to nascent proteins by oligosaccharyltransferases. Catalyzes, on the cytoplasmic face of the endoplasmic reticulum, the addition of the fourth and fifth mannose residues to the dolichol-linked oligosaccharide chain, to produce Man(5)GlcNAc(2)-PP-dolichol core oligosaccharide.</text>
</comment>
<evidence type="ECO:0000256" key="1">
    <source>
        <dbReference type="ARBA" id="ARBA00004389"/>
    </source>
</evidence>
<reference evidence="21" key="1">
    <citation type="submission" date="2015-05" db="EMBL/GenBank/DDBJ databases">
        <authorList>
            <person name="Fogelqvist Johan"/>
        </authorList>
    </citation>
    <scope>NUCLEOTIDE SEQUENCE [LARGE SCALE GENOMIC DNA]</scope>
</reference>
<evidence type="ECO:0000256" key="9">
    <source>
        <dbReference type="ARBA" id="ARBA00022692"/>
    </source>
</evidence>
<comment type="subcellular location">
    <subcellularLocation>
        <location evidence="1">Endoplasmic reticulum membrane</location>
        <topology evidence="1">Single-pass membrane protein</topology>
    </subcellularLocation>
</comment>
<proteinExistence type="inferred from homology"/>
<evidence type="ECO:0000256" key="4">
    <source>
        <dbReference type="ARBA" id="ARBA00009481"/>
    </source>
</evidence>
<dbReference type="InterPro" id="IPR001296">
    <property type="entry name" value="Glyco_trans_1"/>
</dbReference>
<organism evidence="20 21">
    <name type="scientific">Verticillium longisporum</name>
    <name type="common">Verticillium dahliae var. longisporum</name>
    <dbReference type="NCBI Taxonomy" id="100787"/>
    <lineage>
        <taxon>Eukaryota</taxon>
        <taxon>Fungi</taxon>
        <taxon>Dikarya</taxon>
        <taxon>Ascomycota</taxon>
        <taxon>Pezizomycotina</taxon>
        <taxon>Sordariomycetes</taxon>
        <taxon>Hypocreomycetidae</taxon>
        <taxon>Glomerellales</taxon>
        <taxon>Plectosphaerellaceae</taxon>
        <taxon>Verticillium</taxon>
    </lineage>
</organism>
<dbReference type="Gene3D" id="3.40.50.2000">
    <property type="entry name" value="Glycogen Phosphorylase B"/>
    <property type="match status" value="1"/>
</dbReference>
<keyword evidence="12" id="KW-0472">Membrane</keyword>
<dbReference type="Gene3D" id="1.20.58.70">
    <property type="match status" value="1"/>
</dbReference>
<evidence type="ECO:0000313" key="21">
    <source>
        <dbReference type="Proteomes" id="UP000045706"/>
    </source>
</evidence>
<evidence type="ECO:0000256" key="6">
    <source>
        <dbReference type="ARBA" id="ARBA00022018"/>
    </source>
</evidence>
<evidence type="ECO:0000256" key="16">
    <source>
        <dbReference type="ARBA" id="ARBA00056799"/>
    </source>
</evidence>
<feature type="compositionally biased region" description="Low complexity" evidence="18">
    <location>
        <begin position="148"/>
        <end position="157"/>
    </location>
</feature>
<dbReference type="CDD" id="cd15840">
    <property type="entry name" value="SNARE_Qa"/>
    <property type="match status" value="1"/>
</dbReference>
<dbReference type="GO" id="GO:0006886">
    <property type="term" value="P:intracellular protein transport"/>
    <property type="evidence" value="ECO:0007669"/>
    <property type="project" value="InterPro"/>
</dbReference>
<evidence type="ECO:0000256" key="8">
    <source>
        <dbReference type="ARBA" id="ARBA00022679"/>
    </source>
</evidence>
<dbReference type="GO" id="GO:0016192">
    <property type="term" value="P:vesicle-mediated transport"/>
    <property type="evidence" value="ECO:0007669"/>
    <property type="project" value="InterPro"/>
</dbReference>
<dbReference type="InterPro" id="IPR038013">
    <property type="entry name" value="ALG11"/>
</dbReference>
<protein>
    <recommendedName>
        <fullName evidence="6">GDP-Man:Man(3)GlcNAc(2)-PP-Dol alpha-1,2-mannosyltransferase</fullName>
        <ecNumber evidence="5">2.4.1.131</ecNumber>
    </recommendedName>
    <alternativeName>
        <fullName evidence="13">Asparagine-linked glycosylation protein 11</fullName>
    </alternativeName>
    <alternativeName>
        <fullName evidence="14">Glycolipid 2-alpha-mannosyltransferase</fullName>
    </alternativeName>
</protein>
<dbReference type="InterPro" id="IPR006012">
    <property type="entry name" value="Syntaxin/epimorphin_CS"/>
</dbReference>
<dbReference type="PANTHER" id="PTHR45919">
    <property type="entry name" value="GDP-MAN:MAN(3)GLCNAC(2)-PP-DOL ALPHA-1,2-MANNOSYLTRANSFERASE"/>
    <property type="match status" value="1"/>
</dbReference>
<dbReference type="FunFam" id="3.40.50.2000:FF:000168">
    <property type="entry name" value="Alpha-1,2-mannosyltransferase (Alg11), putative"/>
    <property type="match status" value="1"/>
</dbReference>
<keyword evidence="7" id="KW-0328">Glycosyltransferase</keyword>
<keyword evidence="11" id="KW-1133">Transmembrane helix</keyword>
<dbReference type="PROSITE" id="PS50192">
    <property type="entry name" value="T_SNARE"/>
    <property type="match status" value="1"/>
</dbReference>
<dbReference type="InterPro" id="IPR006011">
    <property type="entry name" value="Syntaxin_N"/>
</dbReference>
<dbReference type="Pfam" id="PF14523">
    <property type="entry name" value="Syntaxin_2"/>
    <property type="match status" value="1"/>
</dbReference>